<protein>
    <recommendedName>
        <fullName evidence="4">Nudix hydrolase domain-containing protein</fullName>
    </recommendedName>
</protein>
<dbReference type="PANTHER" id="PTHR43736">
    <property type="entry name" value="ADP-RIBOSE PYROPHOSPHATASE"/>
    <property type="match status" value="1"/>
</dbReference>
<dbReference type="Gene3D" id="3.90.79.10">
    <property type="entry name" value="Nucleoside Triphosphate Pyrophosphohydrolase"/>
    <property type="match status" value="1"/>
</dbReference>
<dbReference type="GO" id="GO:0016787">
    <property type="term" value="F:hydrolase activity"/>
    <property type="evidence" value="ECO:0007669"/>
    <property type="project" value="UniProtKB-KW"/>
</dbReference>
<dbReference type="RefSeq" id="WP_264842653.1">
    <property type="nucleotide sequence ID" value="NZ_AP025628.1"/>
</dbReference>
<organism evidence="5 6">
    <name type="scientific">Caldinitratiruptor microaerophilus</name>
    <dbReference type="NCBI Taxonomy" id="671077"/>
    <lineage>
        <taxon>Bacteria</taxon>
        <taxon>Bacillati</taxon>
        <taxon>Bacillota</taxon>
        <taxon>Clostridia</taxon>
        <taxon>Eubacteriales</taxon>
        <taxon>Symbiobacteriaceae</taxon>
        <taxon>Caldinitratiruptor</taxon>
    </lineage>
</organism>
<keyword evidence="2 3" id="KW-0378">Hydrolase</keyword>
<gene>
    <name evidence="5" type="ORF">caldi_31340</name>
</gene>
<evidence type="ECO:0000313" key="6">
    <source>
        <dbReference type="Proteomes" id="UP001163687"/>
    </source>
</evidence>
<sequence length="144" mass="16162">MGREYPEHPRPSCHALVVQDGRVLLIRRAAEPLRGYWGLPGGAVELGETVVEALRREVLEETGLEVEPERYLGYRDAISRDEEGRVRFHYVILFYSARPVGGEIHAGDDAAQVDWVPLDSLSGLQLTDSVHECLRWAGIEESPQ</sequence>
<evidence type="ECO:0000256" key="3">
    <source>
        <dbReference type="RuleBase" id="RU003476"/>
    </source>
</evidence>
<reference evidence="5" key="1">
    <citation type="submission" date="2022-03" db="EMBL/GenBank/DDBJ databases">
        <title>Complete genome sequence of Caldinitratiruptor microaerophilus.</title>
        <authorList>
            <person name="Mukaiyama R."/>
            <person name="Nishiyama T."/>
            <person name="Ueda K."/>
        </authorList>
    </citation>
    <scope>NUCLEOTIDE SEQUENCE</scope>
    <source>
        <strain evidence="5">JCM 16183</strain>
    </source>
</reference>
<dbReference type="AlphaFoldDB" id="A0AA35GB69"/>
<feature type="domain" description="Nudix hydrolase" evidence="4">
    <location>
        <begin position="8"/>
        <end position="139"/>
    </location>
</feature>
<dbReference type="PANTHER" id="PTHR43736:SF1">
    <property type="entry name" value="DIHYDRONEOPTERIN TRIPHOSPHATE DIPHOSPHATASE"/>
    <property type="match status" value="1"/>
</dbReference>
<accession>A0AA35GB69</accession>
<keyword evidence="6" id="KW-1185">Reference proteome</keyword>
<dbReference type="CDD" id="cd04673">
    <property type="entry name" value="NUDIX_ADPRase"/>
    <property type="match status" value="1"/>
</dbReference>
<dbReference type="EMBL" id="AP025628">
    <property type="protein sequence ID" value="BDG62044.1"/>
    <property type="molecule type" value="Genomic_DNA"/>
</dbReference>
<dbReference type="InterPro" id="IPR020476">
    <property type="entry name" value="Nudix_hydrolase"/>
</dbReference>
<comment type="similarity">
    <text evidence="1 3">Belongs to the Nudix hydrolase family.</text>
</comment>
<dbReference type="KEGG" id="cmic:caldi_31340"/>
<dbReference type="InterPro" id="IPR000086">
    <property type="entry name" value="NUDIX_hydrolase_dom"/>
</dbReference>
<dbReference type="InterPro" id="IPR020084">
    <property type="entry name" value="NUDIX_hydrolase_CS"/>
</dbReference>
<dbReference type="PRINTS" id="PR00502">
    <property type="entry name" value="NUDIXFAMILY"/>
</dbReference>
<name>A0AA35GB69_9FIRM</name>
<dbReference type="SUPFAM" id="SSF55811">
    <property type="entry name" value="Nudix"/>
    <property type="match status" value="1"/>
</dbReference>
<dbReference type="Proteomes" id="UP001163687">
    <property type="component" value="Chromosome"/>
</dbReference>
<evidence type="ECO:0000313" key="5">
    <source>
        <dbReference type="EMBL" id="BDG62044.1"/>
    </source>
</evidence>
<dbReference type="InterPro" id="IPR015797">
    <property type="entry name" value="NUDIX_hydrolase-like_dom_sf"/>
</dbReference>
<proteinExistence type="inferred from homology"/>
<dbReference type="Pfam" id="PF00293">
    <property type="entry name" value="NUDIX"/>
    <property type="match status" value="1"/>
</dbReference>
<evidence type="ECO:0000256" key="2">
    <source>
        <dbReference type="ARBA" id="ARBA00022801"/>
    </source>
</evidence>
<evidence type="ECO:0000259" key="4">
    <source>
        <dbReference type="PROSITE" id="PS51462"/>
    </source>
</evidence>
<dbReference type="PROSITE" id="PS51462">
    <property type="entry name" value="NUDIX"/>
    <property type="match status" value="1"/>
</dbReference>
<dbReference type="PROSITE" id="PS00893">
    <property type="entry name" value="NUDIX_BOX"/>
    <property type="match status" value="1"/>
</dbReference>
<evidence type="ECO:0000256" key="1">
    <source>
        <dbReference type="ARBA" id="ARBA00005582"/>
    </source>
</evidence>